<name>A0AAV7FIQ3_DENCH</name>
<gene>
    <name evidence="1" type="ORF">IEQ34_026219</name>
</gene>
<organism evidence="1 2">
    <name type="scientific">Dendrobium chrysotoxum</name>
    <name type="common">Orchid</name>
    <dbReference type="NCBI Taxonomy" id="161865"/>
    <lineage>
        <taxon>Eukaryota</taxon>
        <taxon>Viridiplantae</taxon>
        <taxon>Streptophyta</taxon>
        <taxon>Embryophyta</taxon>
        <taxon>Tracheophyta</taxon>
        <taxon>Spermatophyta</taxon>
        <taxon>Magnoliopsida</taxon>
        <taxon>Liliopsida</taxon>
        <taxon>Asparagales</taxon>
        <taxon>Orchidaceae</taxon>
        <taxon>Epidendroideae</taxon>
        <taxon>Malaxideae</taxon>
        <taxon>Dendrobiinae</taxon>
        <taxon>Dendrobium</taxon>
    </lineage>
</organism>
<keyword evidence="2" id="KW-1185">Reference proteome</keyword>
<dbReference type="AlphaFoldDB" id="A0AAV7FIQ3"/>
<dbReference type="EMBL" id="JAGFBR010000719">
    <property type="protein sequence ID" value="KAH0437548.1"/>
    <property type="molecule type" value="Genomic_DNA"/>
</dbReference>
<dbReference type="Proteomes" id="UP000775213">
    <property type="component" value="Unassembled WGS sequence"/>
</dbReference>
<evidence type="ECO:0000313" key="1">
    <source>
        <dbReference type="EMBL" id="KAH0437548.1"/>
    </source>
</evidence>
<evidence type="ECO:0000313" key="2">
    <source>
        <dbReference type="Proteomes" id="UP000775213"/>
    </source>
</evidence>
<proteinExistence type="predicted"/>
<accession>A0AAV7FIQ3</accession>
<comment type="caution">
    <text evidence="1">The sequence shown here is derived from an EMBL/GenBank/DDBJ whole genome shotgun (WGS) entry which is preliminary data.</text>
</comment>
<sequence>MNPVHEAFGVDCSDVSTHLSAWHTLPVEASALLTLYSQEELNDIGSVWFDDRETLVSSGYDDPIVRVKGLGWLINGLILPAQQVWWIR</sequence>
<protein>
    <submittedName>
        <fullName evidence="1">Uncharacterized protein</fullName>
    </submittedName>
</protein>
<reference evidence="1 2" key="1">
    <citation type="journal article" date="2021" name="Hortic Res">
        <title>Chromosome-scale assembly of the Dendrobium chrysotoxum genome enhances the understanding of orchid evolution.</title>
        <authorList>
            <person name="Zhang Y."/>
            <person name="Zhang G.Q."/>
            <person name="Zhang D."/>
            <person name="Liu X.D."/>
            <person name="Xu X.Y."/>
            <person name="Sun W.H."/>
            <person name="Yu X."/>
            <person name="Zhu X."/>
            <person name="Wang Z.W."/>
            <person name="Zhao X."/>
            <person name="Zhong W.Y."/>
            <person name="Chen H."/>
            <person name="Yin W.L."/>
            <person name="Huang T."/>
            <person name="Niu S.C."/>
            <person name="Liu Z.J."/>
        </authorList>
    </citation>
    <scope>NUCLEOTIDE SEQUENCE [LARGE SCALE GENOMIC DNA]</scope>
    <source>
        <strain evidence="1">Lindl</strain>
    </source>
</reference>